<evidence type="ECO:0000313" key="2">
    <source>
        <dbReference type="Proteomes" id="UP000179807"/>
    </source>
</evidence>
<dbReference type="AlphaFoldDB" id="A0A1J4KW19"/>
<comment type="caution">
    <text evidence="1">The sequence shown here is derived from an EMBL/GenBank/DDBJ whole genome shotgun (WGS) entry which is preliminary data.</text>
</comment>
<keyword evidence="2" id="KW-1185">Reference proteome</keyword>
<organism evidence="1 2">
    <name type="scientific">Tritrichomonas foetus</name>
    <dbReference type="NCBI Taxonomy" id="1144522"/>
    <lineage>
        <taxon>Eukaryota</taxon>
        <taxon>Metamonada</taxon>
        <taxon>Parabasalia</taxon>
        <taxon>Tritrichomonadida</taxon>
        <taxon>Tritrichomonadidae</taxon>
        <taxon>Tritrichomonas</taxon>
    </lineage>
</organism>
<proteinExistence type="predicted"/>
<dbReference type="GeneID" id="94833513"/>
<name>A0A1J4KW19_9EUKA</name>
<protein>
    <submittedName>
        <fullName evidence="1">Uncharacterized protein</fullName>
    </submittedName>
</protein>
<dbReference type="Proteomes" id="UP000179807">
    <property type="component" value="Unassembled WGS sequence"/>
</dbReference>
<evidence type="ECO:0000313" key="1">
    <source>
        <dbReference type="EMBL" id="OHT13701.1"/>
    </source>
</evidence>
<dbReference type="OrthoDB" id="10434673at2759"/>
<dbReference type="VEuPathDB" id="TrichDB:TRFO_16150"/>
<dbReference type="EMBL" id="MLAK01000493">
    <property type="protein sequence ID" value="OHT13701.1"/>
    <property type="molecule type" value="Genomic_DNA"/>
</dbReference>
<gene>
    <name evidence="1" type="ORF">TRFO_16150</name>
</gene>
<accession>A0A1J4KW19</accession>
<sequence length="192" mass="22537">METLPSPQSTVNRIKENHKNFETIGSGITHDNLYPKKNNYLFQKDIYSDKDDKFEKKEESINNSDSTIDSIFFNINDDDQMNSIDIGNAFEEMQKKIPTYKYKHSKFITVPFDRRSSNDGNFDSLNEAMLFIAHHCMMHHSKFTVPLARNYLPLCRVLDFLADDYVTPTKVKQSAFLEAFRYAKRELPYAFY</sequence>
<reference evidence="1" key="1">
    <citation type="submission" date="2016-10" db="EMBL/GenBank/DDBJ databases">
        <authorList>
            <person name="Benchimol M."/>
            <person name="Almeida L.G."/>
            <person name="Vasconcelos A.T."/>
            <person name="Perreira-Neves A."/>
            <person name="Rosa I.A."/>
            <person name="Tasca T."/>
            <person name="Bogo M.R."/>
            <person name="de Souza W."/>
        </authorList>
    </citation>
    <scope>NUCLEOTIDE SEQUENCE [LARGE SCALE GENOMIC DNA]</scope>
    <source>
        <strain evidence="1">K</strain>
    </source>
</reference>
<dbReference type="RefSeq" id="XP_068366837.1">
    <property type="nucleotide sequence ID" value="XM_068498809.1"/>
</dbReference>